<dbReference type="STRING" id="5643.A0A060S2L7"/>
<name>A0A060S2L7_PYCCI</name>
<feature type="region of interest" description="Disordered" evidence="1">
    <location>
        <begin position="54"/>
        <end position="73"/>
    </location>
</feature>
<dbReference type="AlphaFoldDB" id="A0A060S2L7"/>
<gene>
    <name evidence="2" type="ORF">BN946_scf184815.g38</name>
</gene>
<evidence type="ECO:0000256" key="1">
    <source>
        <dbReference type="SAM" id="MobiDB-lite"/>
    </source>
</evidence>
<accession>A0A060S2L7</accession>
<dbReference type="HOGENOM" id="CLU_041572_0_0_1"/>
<dbReference type="OrthoDB" id="18412at2759"/>
<feature type="compositionally biased region" description="Basic residues" evidence="1">
    <location>
        <begin position="151"/>
        <end position="161"/>
    </location>
</feature>
<proteinExistence type="predicted"/>
<dbReference type="OMA" id="RFPPGHM"/>
<sequence length="410" mass="46059">MSTLQHTILLASLLSIRESFYRKELEEDVKSAPSSSAEEKRRMMELLKHFEEDTLEESPLLAESDDDGDNADDLHNRIKNLDLDSASYEELWAILTPAEREKFLSALNDPNCELAQQLLASEELEREQVDPWWEAPADELDSEVSSTSSQKRQRRRSHGPKPHIMSIPEPLIKQSSDNALSGPLLLYNICAVCITYAYVIRYFAISPLSALSPSDPDRDEIRRSISQLVPFLVDRKSKLVHSSLSGVVTDLWSRFPPGHMNPQFFSLLLKDTAFLLRPATVTVLPSRNSVLTPSELEAHPSANALRVLSDMAEFFSDTRTGGHGRSLPNARSTEKIHPKPNHVVHKLTFYAAYILGTPAPMLRVLADEATMRAKLLENESKQRTPTLVQVYHLGRKEAQAGVDAKIEELT</sequence>
<evidence type="ECO:0000313" key="2">
    <source>
        <dbReference type="EMBL" id="CDO68391.1"/>
    </source>
</evidence>
<feature type="region of interest" description="Disordered" evidence="1">
    <location>
        <begin position="135"/>
        <end position="167"/>
    </location>
</feature>
<protein>
    <submittedName>
        <fullName evidence="2">Uncharacterized protein</fullName>
    </submittedName>
</protein>
<dbReference type="InterPro" id="IPR039646">
    <property type="entry name" value="ZNHIT2"/>
</dbReference>
<dbReference type="PANTHER" id="PTHR15555:SF0">
    <property type="entry name" value="ZINC FINGER HIT DOMAIN-CONTAINING PROTEIN 2"/>
    <property type="match status" value="1"/>
</dbReference>
<evidence type="ECO:0000313" key="3">
    <source>
        <dbReference type="Proteomes" id="UP000029665"/>
    </source>
</evidence>
<comment type="caution">
    <text evidence="2">The sequence shown here is derived from an EMBL/GenBank/DDBJ whole genome shotgun (WGS) entry which is preliminary data.</text>
</comment>
<organism evidence="2 3">
    <name type="scientific">Pycnoporus cinnabarinus</name>
    <name type="common">Cinnabar-red polypore</name>
    <name type="synonym">Trametes cinnabarina</name>
    <dbReference type="NCBI Taxonomy" id="5643"/>
    <lineage>
        <taxon>Eukaryota</taxon>
        <taxon>Fungi</taxon>
        <taxon>Dikarya</taxon>
        <taxon>Basidiomycota</taxon>
        <taxon>Agaricomycotina</taxon>
        <taxon>Agaricomycetes</taxon>
        <taxon>Polyporales</taxon>
        <taxon>Polyporaceae</taxon>
        <taxon>Trametes</taxon>
    </lineage>
</organism>
<reference evidence="2" key="1">
    <citation type="submission" date="2014-01" db="EMBL/GenBank/DDBJ databases">
        <title>The genome of the white-rot fungus Pycnoporus cinnabarinus: a basidiomycete model with a versatile arsenal for lignocellulosic biomass breakdown.</title>
        <authorList>
            <person name="Levasseur A."/>
            <person name="Lomascolo A."/>
            <person name="Ruiz-Duenas F.J."/>
            <person name="Uzan E."/>
            <person name="Piumi F."/>
            <person name="Kues U."/>
            <person name="Ram A.F.J."/>
            <person name="Murat C."/>
            <person name="Haon M."/>
            <person name="Benoit I."/>
            <person name="Arfi Y."/>
            <person name="Chevret D."/>
            <person name="Drula E."/>
            <person name="Kwon M.J."/>
            <person name="Gouret P."/>
            <person name="Lesage-Meessen L."/>
            <person name="Lombard V."/>
            <person name="Mariette J."/>
            <person name="Noirot C."/>
            <person name="Park J."/>
            <person name="Patyshakuliyeva A."/>
            <person name="Wieneger R.A.B."/>
            <person name="Wosten H.A.B."/>
            <person name="Martin F."/>
            <person name="Coutinho P.M."/>
            <person name="de Vries R."/>
            <person name="Martinez A.T."/>
            <person name="Klopp C."/>
            <person name="Pontarotti P."/>
            <person name="Henrissat B."/>
            <person name="Record E."/>
        </authorList>
    </citation>
    <scope>NUCLEOTIDE SEQUENCE [LARGE SCALE GENOMIC DNA]</scope>
    <source>
        <strain evidence="2">BRFM137</strain>
    </source>
</reference>
<dbReference type="PANTHER" id="PTHR15555">
    <property type="entry name" value="ZINC FINGER HIT DOMAIN CONTAINING PROTEIN 2 PROTEIN FON -RELATED"/>
    <property type="match status" value="1"/>
</dbReference>
<keyword evidence="3" id="KW-1185">Reference proteome</keyword>
<dbReference type="EMBL" id="CCBP010000012">
    <property type="protein sequence ID" value="CDO68391.1"/>
    <property type="molecule type" value="Genomic_DNA"/>
</dbReference>
<dbReference type="Proteomes" id="UP000029665">
    <property type="component" value="Unassembled WGS sequence"/>
</dbReference>